<dbReference type="Gene3D" id="3.40.1550.10">
    <property type="entry name" value="CheC-like"/>
    <property type="match status" value="1"/>
</dbReference>
<evidence type="ECO:0000256" key="3">
    <source>
        <dbReference type="ARBA" id="ARBA00022475"/>
    </source>
</evidence>
<feature type="domain" description="CheC-like protein" evidence="9">
    <location>
        <begin position="140"/>
        <end position="175"/>
    </location>
</feature>
<dbReference type="GO" id="GO:0003774">
    <property type="term" value="F:cytoskeletal motor activity"/>
    <property type="evidence" value="ECO:0007669"/>
    <property type="project" value="InterPro"/>
</dbReference>
<proteinExistence type="inferred from homology"/>
<feature type="compositionally biased region" description="Polar residues" evidence="7">
    <location>
        <begin position="254"/>
        <end position="268"/>
    </location>
</feature>
<accession>A0A511W3J9</accession>
<dbReference type="PRINTS" id="PR00956">
    <property type="entry name" value="FLGMOTORFLIN"/>
</dbReference>
<feature type="region of interest" description="Disordered" evidence="7">
    <location>
        <begin position="254"/>
        <end position="274"/>
    </location>
</feature>
<dbReference type="InterPro" id="IPR001172">
    <property type="entry name" value="FliN_T3SS_HrcQb"/>
</dbReference>
<gene>
    <name evidence="10" type="primary">fliY</name>
    <name evidence="10" type="ORF">AHA02nite_07040</name>
</gene>
<dbReference type="RefSeq" id="WP_146814439.1">
    <property type="nucleotide sequence ID" value="NZ_BJYA01000002.1"/>
</dbReference>
<dbReference type="NCBIfam" id="TIGR02480">
    <property type="entry name" value="fliN"/>
    <property type="match status" value="1"/>
</dbReference>
<keyword evidence="10" id="KW-0966">Cell projection</keyword>
<evidence type="ECO:0000259" key="9">
    <source>
        <dbReference type="Pfam" id="PF04509"/>
    </source>
</evidence>
<dbReference type="SUPFAM" id="SSF103039">
    <property type="entry name" value="CheC-like"/>
    <property type="match status" value="1"/>
</dbReference>
<dbReference type="InterPro" id="IPR051469">
    <property type="entry name" value="FliN/MopA/SpaO"/>
</dbReference>
<dbReference type="Gene3D" id="2.30.330.10">
    <property type="entry name" value="SpoA-like"/>
    <property type="match status" value="1"/>
</dbReference>
<sequence>MSNNDDMLSQEEIDALLSGTQNDEDSSNENNGTVSISDVLSDIEIDAIGELGNISFGSSATALSSLLNQKVEITTPVVSAIDSDSLDDSFPTPHVAVKVDYTTGFKGTNLFVIKSQDAAIIADLMLGGDGKSPSEELGEIQLSAVQEAMNQMMGSAATSMSSVFNKRVDITPPNTTLLDVESGEGVDYIPDEDTFVKVSFQLQVGQLIDSSIMQLLPVDFAKDFVDSLLNTEEAAENLSEEEGITQQHPAINEETQQATESSHSQNIGQRAFQAQAEDHQVEKAEFADLGDSPQLDSGEKRNLDLLMDIPLNVQVELGRSSKSIKEILELSTGSIVELDKLAGEPVDILVNNKLIAKGEVVVIDENFGVRVSDILSKTERIQKLK</sequence>
<dbReference type="Proteomes" id="UP000321440">
    <property type="component" value="Unassembled WGS sequence"/>
</dbReference>
<keyword evidence="5" id="KW-0283">Flagellar rotation</keyword>
<dbReference type="EMBL" id="BJYA01000002">
    <property type="protein sequence ID" value="GEN44928.1"/>
    <property type="molecule type" value="Genomic_DNA"/>
</dbReference>
<keyword evidence="6" id="KW-0472">Membrane</keyword>
<dbReference type="InterPro" id="IPR001543">
    <property type="entry name" value="FliN-like_C"/>
</dbReference>
<organism evidence="10 11">
    <name type="scientific">Alkalibacillus haloalkaliphilus</name>
    <dbReference type="NCBI Taxonomy" id="94136"/>
    <lineage>
        <taxon>Bacteria</taxon>
        <taxon>Bacillati</taxon>
        <taxon>Bacillota</taxon>
        <taxon>Bacilli</taxon>
        <taxon>Bacillales</taxon>
        <taxon>Bacillaceae</taxon>
        <taxon>Alkalibacillus</taxon>
    </lineage>
</organism>
<dbReference type="GO" id="GO:0009425">
    <property type="term" value="C:bacterial-type flagellum basal body"/>
    <property type="evidence" value="ECO:0007669"/>
    <property type="project" value="InterPro"/>
</dbReference>
<evidence type="ECO:0000256" key="1">
    <source>
        <dbReference type="ARBA" id="ARBA00004413"/>
    </source>
</evidence>
<dbReference type="AlphaFoldDB" id="A0A511W3J9"/>
<dbReference type="InterPro" id="IPR028976">
    <property type="entry name" value="CheC-like_sf"/>
</dbReference>
<evidence type="ECO:0000256" key="6">
    <source>
        <dbReference type="ARBA" id="ARBA00023136"/>
    </source>
</evidence>
<keyword evidence="3" id="KW-1003">Cell membrane</keyword>
<dbReference type="SUPFAM" id="SSF101801">
    <property type="entry name" value="Surface presentation of antigens (SPOA)"/>
    <property type="match status" value="1"/>
</dbReference>
<comment type="caution">
    <text evidence="10">The sequence shown here is derived from an EMBL/GenBank/DDBJ whole genome shotgun (WGS) entry which is preliminary data.</text>
</comment>
<keyword evidence="4" id="KW-0145">Chemotaxis</keyword>
<dbReference type="PANTHER" id="PTHR43484">
    <property type="match status" value="1"/>
</dbReference>
<name>A0A511W3J9_9BACI</name>
<evidence type="ECO:0000313" key="10">
    <source>
        <dbReference type="EMBL" id="GEN44928.1"/>
    </source>
</evidence>
<dbReference type="OrthoDB" id="9773459at2"/>
<protein>
    <submittedName>
        <fullName evidence="10">Flagellar motor switch phosphatase FliY</fullName>
    </submittedName>
</protein>
<dbReference type="CDD" id="cd17907">
    <property type="entry name" value="FliY_FliN-Y"/>
    <property type="match status" value="1"/>
</dbReference>
<dbReference type="InterPro" id="IPR036429">
    <property type="entry name" value="SpoA-like_sf"/>
</dbReference>
<evidence type="ECO:0000313" key="11">
    <source>
        <dbReference type="Proteomes" id="UP000321440"/>
    </source>
</evidence>
<dbReference type="GO" id="GO:0006935">
    <property type="term" value="P:chemotaxis"/>
    <property type="evidence" value="ECO:0007669"/>
    <property type="project" value="UniProtKB-KW"/>
</dbReference>
<feature type="domain" description="Flagellar motor switch protein FliN-like C-terminal" evidence="8">
    <location>
        <begin position="305"/>
        <end position="375"/>
    </location>
</feature>
<dbReference type="NCBIfam" id="NF005995">
    <property type="entry name" value="PRK08119.1"/>
    <property type="match status" value="1"/>
</dbReference>
<dbReference type="GO" id="GO:0071973">
    <property type="term" value="P:bacterial-type flagellum-dependent cell motility"/>
    <property type="evidence" value="ECO:0007669"/>
    <property type="project" value="InterPro"/>
</dbReference>
<comment type="subcellular location">
    <subcellularLocation>
        <location evidence="1">Cell membrane</location>
        <topology evidence="1">Peripheral membrane protein</topology>
        <orientation evidence="1">Cytoplasmic side</orientation>
    </subcellularLocation>
</comment>
<dbReference type="PANTHER" id="PTHR43484:SF1">
    <property type="entry name" value="FLAGELLAR MOTOR SWITCH PROTEIN FLIN"/>
    <property type="match status" value="1"/>
</dbReference>
<evidence type="ECO:0000256" key="7">
    <source>
        <dbReference type="SAM" id="MobiDB-lite"/>
    </source>
</evidence>
<evidence type="ECO:0000256" key="4">
    <source>
        <dbReference type="ARBA" id="ARBA00022500"/>
    </source>
</evidence>
<evidence type="ECO:0000256" key="5">
    <source>
        <dbReference type="ARBA" id="ARBA00022779"/>
    </source>
</evidence>
<keyword evidence="11" id="KW-1185">Reference proteome</keyword>
<keyword evidence="10" id="KW-0969">Cilium</keyword>
<dbReference type="Pfam" id="PF01052">
    <property type="entry name" value="FliMN_C"/>
    <property type="match status" value="1"/>
</dbReference>
<comment type="similarity">
    <text evidence="2">Belongs to the FliN/MopA/SpaO family.</text>
</comment>
<keyword evidence="10" id="KW-0282">Flagellum</keyword>
<evidence type="ECO:0000256" key="2">
    <source>
        <dbReference type="ARBA" id="ARBA00009226"/>
    </source>
</evidence>
<feature type="domain" description="CheC-like protein" evidence="9">
    <location>
        <begin position="44"/>
        <end position="79"/>
    </location>
</feature>
<reference evidence="10 11" key="1">
    <citation type="submission" date="2019-07" db="EMBL/GenBank/DDBJ databases">
        <title>Whole genome shotgun sequence of Alkalibacillus haloalkaliphilus NBRC 103110.</title>
        <authorList>
            <person name="Hosoyama A."/>
            <person name="Uohara A."/>
            <person name="Ohji S."/>
            <person name="Ichikawa N."/>
        </authorList>
    </citation>
    <scope>NUCLEOTIDE SEQUENCE [LARGE SCALE GENOMIC DNA]</scope>
    <source>
        <strain evidence="10 11">NBRC 103110</strain>
    </source>
</reference>
<dbReference type="InterPro" id="IPR007597">
    <property type="entry name" value="CheC"/>
</dbReference>
<dbReference type="Pfam" id="PF04509">
    <property type="entry name" value="CheC"/>
    <property type="match status" value="2"/>
</dbReference>
<dbReference type="GO" id="GO:0005886">
    <property type="term" value="C:plasma membrane"/>
    <property type="evidence" value="ECO:0007669"/>
    <property type="project" value="UniProtKB-SubCell"/>
</dbReference>
<dbReference type="InterPro" id="IPR012826">
    <property type="entry name" value="FliN"/>
</dbReference>
<evidence type="ECO:0000259" key="8">
    <source>
        <dbReference type="Pfam" id="PF01052"/>
    </source>
</evidence>
<dbReference type="GO" id="GO:0016787">
    <property type="term" value="F:hydrolase activity"/>
    <property type="evidence" value="ECO:0007669"/>
    <property type="project" value="InterPro"/>
</dbReference>